<organism evidence="2 3">
    <name type="scientific">Roridomyces roridus</name>
    <dbReference type="NCBI Taxonomy" id="1738132"/>
    <lineage>
        <taxon>Eukaryota</taxon>
        <taxon>Fungi</taxon>
        <taxon>Dikarya</taxon>
        <taxon>Basidiomycota</taxon>
        <taxon>Agaricomycotina</taxon>
        <taxon>Agaricomycetes</taxon>
        <taxon>Agaricomycetidae</taxon>
        <taxon>Agaricales</taxon>
        <taxon>Marasmiineae</taxon>
        <taxon>Mycenaceae</taxon>
        <taxon>Roridomyces</taxon>
    </lineage>
</organism>
<comment type="caution">
    <text evidence="2">The sequence shown here is derived from an EMBL/GenBank/DDBJ whole genome shotgun (WGS) entry which is preliminary data.</text>
</comment>
<name>A0AAD7C533_9AGAR</name>
<protein>
    <submittedName>
        <fullName evidence="2">Uncharacterized protein</fullName>
    </submittedName>
</protein>
<keyword evidence="3" id="KW-1185">Reference proteome</keyword>
<feature type="region of interest" description="Disordered" evidence="1">
    <location>
        <begin position="44"/>
        <end position="100"/>
    </location>
</feature>
<feature type="compositionally biased region" description="Polar residues" evidence="1">
    <location>
        <begin position="46"/>
        <end position="73"/>
    </location>
</feature>
<proteinExistence type="predicted"/>
<gene>
    <name evidence="2" type="ORF">FB45DRAFT_1001127</name>
</gene>
<evidence type="ECO:0000313" key="3">
    <source>
        <dbReference type="Proteomes" id="UP001221142"/>
    </source>
</evidence>
<evidence type="ECO:0000313" key="2">
    <source>
        <dbReference type="EMBL" id="KAJ7639176.1"/>
    </source>
</evidence>
<dbReference type="EMBL" id="JARKIF010000005">
    <property type="protein sequence ID" value="KAJ7639176.1"/>
    <property type="molecule type" value="Genomic_DNA"/>
</dbReference>
<sequence length="200" mass="22156">MTADDAGEWMMTYTELTGRSHGPRGRSPYVGMDHQWVRATEEARTVGSNSTIPTFKSRTESSRCSGCSLQGNESDCDGSDGQQPEHRTPPTHRMGLSFRPRQTDDCFKVQRGIAEDARAFWTGMTKAYLRRLKGSKATVDSIKAEQKVVKKGKEEKGPEKLLSLPKRGCQVADASEMLCTTSKVMPTDEPRPVVGHSYNP</sequence>
<accession>A0AAD7C533</accession>
<dbReference type="Proteomes" id="UP001221142">
    <property type="component" value="Unassembled WGS sequence"/>
</dbReference>
<dbReference type="AlphaFoldDB" id="A0AAD7C533"/>
<evidence type="ECO:0000256" key="1">
    <source>
        <dbReference type="SAM" id="MobiDB-lite"/>
    </source>
</evidence>
<reference evidence="2" key="1">
    <citation type="submission" date="2023-03" db="EMBL/GenBank/DDBJ databases">
        <title>Massive genome expansion in bonnet fungi (Mycena s.s.) driven by repeated elements and novel gene families across ecological guilds.</title>
        <authorList>
            <consortium name="Lawrence Berkeley National Laboratory"/>
            <person name="Harder C.B."/>
            <person name="Miyauchi S."/>
            <person name="Viragh M."/>
            <person name="Kuo A."/>
            <person name="Thoen E."/>
            <person name="Andreopoulos B."/>
            <person name="Lu D."/>
            <person name="Skrede I."/>
            <person name="Drula E."/>
            <person name="Henrissat B."/>
            <person name="Morin E."/>
            <person name="Kohler A."/>
            <person name="Barry K."/>
            <person name="LaButti K."/>
            <person name="Morin E."/>
            <person name="Salamov A."/>
            <person name="Lipzen A."/>
            <person name="Mereny Z."/>
            <person name="Hegedus B."/>
            <person name="Baldrian P."/>
            <person name="Stursova M."/>
            <person name="Weitz H."/>
            <person name="Taylor A."/>
            <person name="Grigoriev I.V."/>
            <person name="Nagy L.G."/>
            <person name="Martin F."/>
            <person name="Kauserud H."/>
        </authorList>
    </citation>
    <scope>NUCLEOTIDE SEQUENCE</scope>
    <source>
        <strain evidence="2">9284</strain>
    </source>
</reference>